<protein>
    <submittedName>
        <fullName evidence="2">Uncharacterized protein</fullName>
    </submittedName>
</protein>
<dbReference type="Gene3D" id="1.20.1170.10">
    <property type="match status" value="1"/>
</dbReference>
<dbReference type="GeneID" id="6502303"/>
<dbReference type="GO" id="GO:0044179">
    <property type="term" value="P:hemolysis in another organism"/>
    <property type="evidence" value="ECO:0007669"/>
    <property type="project" value="InterPro"/>
</dbReference>
<organism evidence="2 3">
    <name type="scientific">Drosophila ananassae</name>
    <name type="common">Fruit fly</name>
    <dbReference type="NCBI Taxonomy" id="7217"/>
    <lineage>
        <taxon>Eukaryota</taxon>
        <taxon>Metazoa</taxon>
        <taxon>Ecdysozoa</taxon>
        <taxon>Arthropoda</taxon>
        <taxon>Hexapoda</taxon>
        <taxon>Insecta</taxon>
        <taxon>Pterygota</taxon>
        <taxon>Neoptera</taxon>
        <taxon>Endopterygota</taxon>
        <taxon>Diptera</taxon>
        <taxon>Brachycera</taxon>
        <taxon>Muscomorpha</taxon>
        <taxon>Ephydroidea</taxon>
        <taxon>Drosophilidae</taxon>
        <taxon>Drosophila</taxon>
        <taxon>Sophophora</taxon>
    </lineage>
</organism>
<dbReference type="KEGG" id="dan:6502303"/>
<feature type="coiled-coil region" evidence="1">
    <location>
        <begin position="243"/>
        <end position="270"/>
    </location>
</feature>
<dbReference type="OrthoDB" id="10501751at2759"/>
<name>B3MXZ8_DROAN</name>
<dbReference type="HOGENOM" id="CLU_889244_0_0_1"/>
<proteinExistence type="predicted"/>
<dbReference type="EMBL" id="CH902630">
    <property type="protein sequence ID" value="EDV38613.2"/>
    <property type="molecule type" value="Genomic_DNA"/>
</dbReference>
<gene>
    <name evidence="2" type="primary">Dana\GF19547</name>
    <name evidence="2" type="synonym">dana_GLEANR_21590</name>
    <name evidence="2" type="ORF">GF19547</name>
</gene>
<keyword evidence="3" id="KW-1185">Reference proteome</keyword>
<dbReference type="Proteomes" id="UP000007801">
    <property type="component" value="Unassembled WGS sequence"/>
</dbReference>
<reference evidence="2 3" key="1">
    <citation type="journal article" date="2007" name="Nature">
        <title>Evolution of genes and genomes on the Drosophila phylogeny.</title>
        <authorList>
            <consortium name="Drosophila 12 Genomes Consortium"/>
            <person name="Clark A.G."/>
            <person name="Eisen M.B."/>
            <person name="Smith D.R."/>
            <person name="Bergman C.M."/>
            <person name="Oliver B."/>
            <person name="Markow T.A."/>
            <person name="Kaufman T.C."/>
            <person name="Kellis M."/>
            <person name="Gelbart W."/>
            <person name="Iyer V.N."/>
            <person name="Pollard D.A."/>
            <person name="Sackton T.B."/>
            <person name="Larracuente A.M."/>
            <person name="Singh N.D."/>
            <person name="Abad J.P."/>
            <person name="Abt D.N."/>
            <person name="Adryan B."/>
            <person name="Aguade M."/>
            <person name="Akashi H."/>
            <person name="Anderson W.W."/>
            <person name="Aquadro C.F."/>
            <person name="Ardell D.H."/>
            <person name="Arguello R."/>
            <person name="Artieri C.G."/>
            <person name="Barbash D.A."/>
            <person name="Barker D."/>
            <person name="Barsanti P."/>
            <person name="Batterham P."/>
            <person name="Batzoglou S."/>
            <person name="Begun D."/>
            <person name="Bhutkar A."/>
            <person name="Blanco E."/>
            <person name="Bosak S.A."/>
            <person name="Bradley R.K."/>
            <person name="Brand A.D."/>
            <person name="Brent M.R."/>
            <person name="Brooks A.N."/>
            <person name="Brown R.H."/>
            <person name="Butlin R.K."/>
            <person name="Caggese C."/>
            <person name="Calvi B.R."/>
            <person name="Bernardo de Carvalho A."/>
            <person name="Caspi A."/>
            <person name="Castrezana S."/>
            <person name="Celniker S.E."/>
            <person name="Chang J.L."/>
            <person name="Chapple C."/>
            <person name="Chatterji S."/>
            <person name="Chinwalla A."/>
            <person name="Civetta A."/>
            <person name="Clifton S.W."/>
            <person name="Comeron J.M."/>
            <person name="Costello J.C."/>
            <person name="Coyne J.A."/>
            <person name="Daub J."/>
            <person name="David R.G."/>
            <person name="Delcher A.L."/>
            <person name="Delehaunty K."/>
            <person name="Do C.B."/>
            <person name="Ebling H."/>
            <person name="Edwards K."/>
            <person name="Eickbush T."/>
            <person name="Evans J.D."/>
            <person name="Filipski A."/>
            <person name="Findeiss S."/>
            <person name="Freyhult E."/>
            <person name="Fulton L."/>
            <person name="Fulton R."/>
            <person name="Garcia A.C."/>
            <person name="Gardiner A."/>
            <person name="Garfield D.A."/>
            <person name="Garvin B.E."/>
            <person name="Gibson G."/>
            <person name="Gilbert D."/>
            <person name="Gnerre S."/>
            <person name="Godfrey J."/>
            <person name="Good R."/>
            <person name="Gotea V."/>
            <person name="Gravely B."/>
            <person name="Greenberg A.J."/>
            <person name="Griffiths-Jones S."/>
            <person name="Gross S."/>
            <person name="Guigo R."/>
            <person name="Gustafson E.A."/>
            <person name="Haerty W."/>
            <person name="Hahn M.W."/>
            <person name="Halligan D.L."/>
            <person name="Halpern A.L."/>
            <person name="Halter G.M."/>
            <person name="Han M.V."/>
            <person name="Heger A."/>
            <person name="Hillier L."/>
            <person name="Hinrichs A.S."/>
            <person name="Holmes I."/>
            <person name="Hoskins R.A."/>
            <person name="Hubisz M.J."/>
            <person name="Hultmark D."/>
            <person name="Huntley M.A."/>
            <person name="Jaffe D.B."/>
            <person name="Jagadeeshan S."/>
            <person name="Jeck W.R."/>
            <person name="Johnson J."/>
            <person name="Jones C.D."/>
            <person name="Jordan W.C."/>
            <person name="Karpen G.H."/>
            <person name="Kataoka E."/>
            <person name="Keightley P.D."/>
            <person name="Kheradpour P."/>
            <person name="Kirkness E.F."/>
            <person name="Koerich L.B."/>
            <person name="Kristiansen K."/>
            <person name="Kudrna D."/>
            <person name="Kulathinal R.J."/>
            <person name="Kumar S."/>
            <person name="Kwok R."/>
            <person name="Lander E."/>
            <person name="Langley C.H."/>
            <person name="Lapoint R."/>
            <person name="Lazzaro B.P."/>
            <person name="Lee S.J."/>
            <person name="Levesque L."/>
            <person name="Li R."/>
            <person name="Lin C.F."/>
            <person name="Lin M.F."/>
            <person name="Lindblad-Toh K."/>
            <person name="Llopart A."/>
            <person name="Long M."/>
            <person name="Low L."/>
            <person name="Lozovsky E."/>
            <person name="Lu J."/>
            <person name="Luo M."/>
            <person name="Machado C.A."/>
            <person name="Makalowski W."/>
            <person name="Marzo M."/>
            <person name="Matsuda M."/>
            <person name="Matzkin L."/>
            <person name="McAllister B."/>
            <person name="McBride C.S."/>
            <person name="McKernan B."/>
            <person name="McKernan K."/>
            <person name="Mendez-Lago M."/>
            <person name="Minx P."/>
            <person name="Mollenhauer M.U."/>
            <person name="Montooth K."/>
            <person name="Mount S.M."/>
            <person name="Mu X."/>
            <person name="Myers E."/>
            <person name="Negre B."/>
            <person name="Newfeld S."/>
            <person name="Nielsen R."/>
            <person name="Noor M.A."/>
            <person name="O'Grady P."/>
            <person name="Pachter L."/>
            <person name="Papaceit M."/>
            <person name="Parisi M.J."/>
            <person name="Parisi M."/>
            <person name="Parts L."/>
            <person name="Pedersen J.S."/>
            <person name="Pesole G."/>
            <person name="Phillippy A.M."/>
            <person name="Ponting C.P."/>
            <person name="Pop M."/>
            <person name="Porcelli D."/>
            <person name="Powell J.R."/>
            <person name="Prohaska S."/>
            <person name="Pruitt K."/>
            <person name="Puig M."/>
            <person name="Quesneville H."/>
            <person name="Ram K.R."/>
            <person name="Rand D."/>
            <person name="Rasmussen M.D."/>
            <person name="Reed L.K."/>
            <person name="Reenan R."/>
            <person name="Reily A."/>
            <person name="Remington K.A."/>
            <person name="Rieger T.T."/>
            <person name="Ritchie M.G."/>
            <person name="Robin C."/>
            <person name="Rogers Y.H."/>
            <person name="Rohde C."/>
            <person name="Rozas J."/>
            <person name="Rubenfield M.J."/>
            <person name="Ruiz A."/>
            <person name="Russo S."/>
            <person name="Salzberg S.L."/>
            <person name="Sanchez-Gracia A."/>
            <person name="Saranga D.J."/>
            <person name="Sato H."/>
            <person name="Schaeffer S.W."/>
            <person name="Schatz M.C."/>
            <person name="Schlenke T."/>
            <person name="Schwartz R."/>
            <person name="Segarra C."/>
            <person name="Singh R.S."/>
            <person name="Sirot L."/>
            <person name="Sirota M."/>
            <person name="Sisneros N.B."/>
            <person name="Smith C.D."/>
            <person name="Smith T.F."/>
            <person name="Spieth J."/>
            <person name="Stage D.E."/>
            <person name="Stark A."/>
            <person name="Stephan W."/>
            <person name="Strausberg R.L."/>
            <person name="Strempel S."/>
            <person name="Sturgill D."/>
            <person name="Sutton G."/>
            <person name="Sutton G.G."/>
            <person name="Tao W."/>
            <person name="Teichmann S."/>
            <person name="Tobari Y.N."/>
            <person name="Tomimura Y."/>
            <person name="Tsolas J.M."/>
            <person name="Valente V.L."/>
            <person name="Venter E."/>
            <person name="Venter J.C."/>
            <person name="Vicario S."/>
            <person name="Vieira F.G."/>
            <person name="Vilella A.J."/>
            <person name="Villasante A."/>
            <person name="Walenz B."/>
            <person name="Wang J."/>
            <person name="Wasserman M."/>
            <person name="Watts T."/>
            <person name="Wilson D."/>
            <person name="Wilson R.K."/>
            <person name="Wing R.A."/>
            <person name="Wolfner M.F."/>
            <person name="Wong A."/>
            <person name="Wong G.K."/>
            <person name="Wu C.I."/>
            <person name="Wu G."/>
            <person name="Yamamoto D."/>
            <person name="Yang H.P."/>
            <person name="Yang S.P."/>
            <person name="Yorke J.A."/>
            <person name="Yoshida K."/>
            <person name="Zdobnov E."/>
            <person name="Zhang P."/>
            <person name="Zhang Y."/>
            <person name="Zimin A.V."/>
            <person name="Baldwin J."/>
            <person name="Abdouelleil A."/>
            <person name="Abdulkadir J."/>
            <person name="Abebe A."/>
            <person name="Abera B."/>
            <person name="Abreu J."/>
            <person name="Acer S.C."/>
            <person name="Aftuck L."/>
            <person name="Alexander A."/>
            <person name="An P."/>
            <person name="Anderson E."/>
            <person name="Anderson S."/>
            <person name="Arachi H."/>
            <person name="Azer M."/>
            <person name="Bachantsang P."/>
            <person name="Barry A."/>
            <person name="Bayul T."/>
            <person name="Berlin A."/>
            <person name="Bessette D."/>
            <person name="Bloom T."/>
            <person name="Blye J."/>
            <person name="Boguslavskiy L."/>
            <person name="Bonnet C."/>
            <person name="Boukhgalter B."/>
            <person name="Bourzgui I."/>
            <person name="Brown A."/>
            <person name="Cahill P."/>
            <person name="Channer S."/>
            <person name="Cheshatsang Y."/>
            <person name="Chuda L."/>
            <person name="Citroen M."/>
            <person name="Collymore A."/>
            <person name="Cooke P."/>
            <person name="Costello M."/>
            <person name="D'Aco K."/>
            <person name="Daza R."/>
            <person name="De Haan G."/>
            <person name="DeGray S."/>
            <person name="DeMaso C."/>
            <person name="Dhargay N."/>
            <person name="Dooley K."/>
            <person name="Dooley E."/>
            <person name="Doricent M."/>
            <person name="Dorje P."/>
            <person name="Dorjee K."/>
            <person name="Dupes A."/>
            <person name="Elong R."/>
            <person name="Falk J."/>
            <person name="Farina A."/>
            <person name="Faro S."/>
            <person name="Ferguson D."/>
            <person name="Fisher S."/>
            <person name="Foley C.D."/>
            <person name="Franke A."/>
            <person name="Friedrich D."/>
            <person name="Gadbois L."/>
            <person name="Gearin G."/>
            <person name="Gearin C.R."/>
            <person name="Giannoukos G."/>
            <person name="Goode T."/>
            <person name="Graham J."/>
            <person name="Grandbois E."/>
            <person name="Grewal S."/>
            <person name="Gyaltsen K."/>
            <person name="Hafez N."/>
            <person name="Hagos B."/>
            <person name="Hall J."/>
            <person name="Henson C."/>
            <person name="Hollinger A."/>
            <person name="Honan T."/>
            <person name="Huard M.D."/>
            <person name="Hughes L."/>
            <person name="Hurhula B."/>
            <person name="Husby M.E."/>
            <person name="Kamat A."/>
            <person name="Kanga B."/>
            <person name="Kashin S."/>
            <person name="Khazanovich D."/>
            <person name="Kisner P."/>
            <person name="Lance K."/>
            <person name="Lara M."/>
            <person name="Lee W."/>
            <person name="Lennon N."/>
            <person name="Letendre F."/>
            <person name="LeVine R."/>
            <person name="Lipovsky A."/>
            <person name="Liu X."/>
            <person name="Liu J."/>
            <person name="Liu S."/>
            <person name="Lokyitsang T."/>
            <person name="Lokyitsang Y."/>
            <person name="Lubonja R."/>
            <person name="Lui A."/>
            <person name="MacDonald P."/>
            <person name="Magnisalis V."/>
            <person name="Maru K."/>
            <person name="Matthews C."/>
            <person name="McCusker W."/>
            <person name="McDonough S."/>
            <person name="Mehta T."/>
            <person name="Meldrim J."/>
            <person name="Meneus L."/>
            <person name="Mihai O."/>
            <person name="Mihalev A."/>
            <person name="Mihova T."/>
            <person name="Mittelman R."/>
            <person name="Mlenga V."/>
            <person name="Montmayeur A."/>
            <person name="Mulrain L."/>
            <person name="Navidi A."/>
            <person name="Naylor J."/>
            <person name="Negash T."/>
            <person name="Nguyen T."/>
            <person name="Nguyen N."/>
            <person name="Nicol R."/>
            <person name="Norbu C."/>
            <person name="Norbu N."/>
            <person name="Novod N."/>
            <person name="O'Neill B."/>
            <person name="Osman S."/>
            <person name="Markiewicz E."/>
            <person name="Oyono O.L."/>
            <person name="Patti C."/>
            <person name="Phunkhang P."/>
            <person name="Pierre F."/>
            <person name="Priest M."/>
            <person name="Raghuraman S."/>
            <person name="Rege F."/>
            <person name="Reyes R."/>
            <person name="Rise C."/>
            <person name="Rogov P."/>
            <person name="Ross K."/>
            <person name="Ryan E."/>
            <person name="Settipalli S."/>
            <person name="Shea T."/>
            <person name="Sherpa N."/>
            <person name="Shi L."/>
            <person name="Shih D."/>
            <person name="Sparrow T."/>
            <person name="Spaulding J."/>
            <person name="Stalker J."/>
            <person name="Stange-Thomann N."/>
            <person name="Stavropoulos S."/>
            <person name="Stone C."/>
            <person name="Strader C."/>
            <person name="Tesfaye S."/>
            <person name="Thomson T."/>
            <person name="Thoulutsang Y."/>
            <person name="Thoulutsang D."/>
            <person name="Topham K."/>
            <person name="Topping I."/>
            <person name="Tsamla T."/>
            <person name="Vassiliev H."/>
            <person name="Vo A."/>
            <person name="Wangchuk T."/>
            <person name="Wangdi T."/>
            <person name="Weiand M."/>
            <person name="Wilkinson J."/>
            <person name="Wilson A."/>
            <person name="Yadav S."/>
            <person name="Young G."/>
            <person name="Yu Q."/>
            <person name="Zembek L."/>
            <person name="Zhong D."/>
            <person name="Zimmer A."/>
            <person name="Zwirko Z."/>
            <person name="Jaffe D.B."/>
            <person name="Alvarez P."/>
            <person name="Brockman W."/>
            <person name="Butler J."/>
            <person name="Chin C."/>
            <person name="Gnerre S."/>
            <person name="Grabherr M."/>
            <person name="Kleber M."/>
            <person name="Mauceli E."/>
            <person name="MacCallum I."/>
        </authorList>
    </citation>
    <scope>NUCLEOTIDE SEQUENCE [LARGE SCALE GENOMIC DNA]</scope>
    <source>
        <strain evidence="3">Tucson 14024-0371.13</strain>
    </source>
</reference>
<keyword evidence="1" id="KW-0175">Coiled coil</keyword>
<dbReference type="InParanoid" id="B3MXZ8"/>
<evidence type="ECO:0000313" key="3">
    <source>
        <dbReference type="Proteomes" id="UP000007801"/>
    </source>
</evidence>
<evidence type="ECO:0000256" key="1">
    <source>
        <dbReference type="SAM" id="Coils"/>
    </source>
</evidence>
<sequence>MTSEAEGKTSNSNFKLFKESILVLLNIIGECSGNSFLKLKLVELQDAIATIDSAMLLYPGSAKEKLDDLRSRSTKVHRSYSNCVNPVLLTSASVGKTLTSFLNVVDSQDLVASDEEILWSMMAQSLNNSKPNVSKSLDNLSILKTEVASLKVLFTQLRRNIEDDYTEYGTCTRAIKDLQSRDKRAHRHFRHIQEMKDFLKGLYKAALPSKKTDQTIDQGVDFLVENEPIESSEGLIKIFKSFLKRLQDKIDEANGIVDEVLRNLESFQQNFKEVAKVKSDDTFVTFLERNPGERDQLIRRMKDLDRACRVYQKLITGT</sequence>
<dbReference type="AlphaFoldDB" id="B3MXZ8"/>
<dbReference type="Pfam" id="PF06109">
    <property type="entry name" value="HlyE"/>
    <property type="match status" value="1"/>
</dbReference>
<evidence type="ECO:0000313" key="2">
    <source>
        <dbReference type="EMBL" id="EDV38613.2"/>
    </source>
</evidence>
<dbReference type="InterPro" id="IPR027018">
    <property type="entry name" value="Hemolysin_E"/>
</dbReference>
<accession>B3MXZ8</accession>